<gene>
    <name evidence="1" type="ORF">SAMN04488053_104122</name>
</gene>
<dbReference type="Proteomes" id="UP000198778">
    <property type="component" value="Unassembled WGS sequence"/>
</dbReference>
<protein>
    <submittedName>
        <fullName evidence="1">SpoIIAA-like</fullName>
    </submittedName>
</protein>
<dbReference type="RefSeq" id="WP_175444229.1">
    <property type="nucleotide sequence ID" value="NZ_FNIL01000004.1"/>
</dbReference>
<evidence type="ECO:0000313" key="2">
    <source>
        <dbReference type="Proteomes" id="UP000198778"/>
    </source>
</evidence>
<organism evidence="1 2">
    <name type="scientific">Alkalicoccus daliensis</name>
    <dbReference type="NCBI Taxonomy" id="745820"/>
    <lineage>
        <taxon>Bacteria</taxon>
        <taxon>Bacillati</taxon>
        <taxon>Bacillota</taxon>
        <taxon>Bacilli</taxon>
        <taxon>Bacillales</taxon>
        <taxon>Bacillaceae</taxon>
        <taxon>Alkalicoccus</taxon>
    </lineage>
</organism>
<sequence>MLKKLPASEGNILEYEVDGKLTEEESQEATREVEQMIEQHGSIKILEYAVNMPKVDVSSMKEYFSFAKDNMKHVDKYALVTDSHIAAAAVKASDAVTKANFRTFGTEDLEKARVWLRKAD</sequence>
<dbReference type="Gene3D" id="3.40.50.10600">
    <property type="entry name" value="SpoIIaa-like domains"/>
    <property type="match status" value="1"/>
</dbReference>
<dbReference type="InterPro" id="IPR021866">
    <property type="entry name" value="SpoIIAA-like"/>
</dbReference>
<name>A0A1H0EYR3_9BACI</name>
<dbReference type="InterPro" id="IPR038396">
    <property type="entry name" value="SpoIIAA-like_sf"/>
</dbReference>
<proteinExistence type="predicted"/>
<dbReference type="SUPFAM" id="SSF52091">
    <property type="entry name" value="SpoIIaa-like"/>
    <property type="match status" value="1"/>
</dbReference>
<reference evidence="2" key="1">
    <citation type="submission" date="2016-10" db="EMBL/GenBank/DDBJ databases">
        <authorList>
            <person name="Varghese N."/>
            <person name="Submissions S."/>
        </authorList>
    </citation>
    <scope>NUCLEOTIDE SEQUENCE [LARGE SCALE GENOMIC DNA]</scope>
    <source>
        <strain evidence="2">CGMCC 1.10369</strain>
    </source>
</reference>
<keyword evidence="2" id="KW-1185">Reference proteome</keyword>
<evidence type="ECO:0000313" key="1">
    <source>
        <dbReference type="EMBL" id="SDN87473.1"/>
    </source>
</evidence>
<dbReference type="Pfam" id="PF11964">
    <property type="entry name" value="SpoIIAA-like"/>
    <property type="match status" value="1"/>
</dbReference>
<dbReference type="EMBL" id="FNIL01000004">
    <property type="protein sequence ID" value="SDN87473.1"/>
    <property type="molecule type" value="Genomic_DNA"/>
</dbReference>
<dbReference type="STRING" id="745820.SAMN04488053_104122"/>
<accession>A0A1H0EYR3</accession>
<dbReference type="InterPro" id="IPR036513">
    <property type="entry name" value="STAS_dom_sf"/>
</dbReference>
<dbReference type="AlphaFoldDB" id="A0A1H0EYR3"/>